<dbReference type="EMBL" id="BKCJ010009447">
    <property type="protein sequence ID" value="GEU87010.1"/>
    <property type="molecule type" value="Genomic_DNA"/>
</dbReference>
<protein>
    <submittedName>
        <fullName evidence="1">Uncharacterized protein</fullName>
    </submittedName>
</protein>
<comment type="caution">
    <text evidence="1">The sequence shown here is derived from an EMBL/GenBank/DDBJ whole genome shotgun (WGS) entry which is preliminary data.</text>
</comment>
<accession>A0A6L2NLS4</accession>
<gene>
    <name evidence="1" type="ORF">Tci_058988</name>
</gene>
<dbReference type="AlphaFoldDB" id="A0A6L2NLS4"/>
<sequence>MNLLNEDCLNRVYGNGKPLTCNKCGGMLRGGFWFPCNLEAENSFICDQNAYSFNDISYNSNYIPQPQYENYLCNLCMNNSHDGYDCQQQFLFVYEQELSYNQNYDDNYYPYESPSFPCCDNCGGSHETFQCQPMDQNTDFSVSDQIQTPQYPDVHPLSQEISNEVFQANHSVQYKENLENSLNSNQEKERPPQDSDIHQLIKECSIEVCEEQKQSMEDTMLELVKICHQTEFLYIHDNVDDLIESALNSELLLINSNSQRLDKKEQEVKNIGEQPAERGNRIESLQNFRVIHKSTIFLNTSQISSIHAVAPILSTKEPEHPLSMGYEHLSITLKMESNEVIESNAKNLLPIPSECGVTLEDKRECDVPIFENSPTCDDHSEILSDSNNDDDILVYDDDIENIEYIEALLSKPEIVSVEEENNVNQEEEEIDLEDISQIQDIVLREKLLSITRLISNIESLNDNPTPDRVLIYFESDNSPSDTFSPEFKTFCDHTEETRSGNTTHADNSLPEYDSFCFEIEPDQERLINLVKSDILDDSSNDPLLEEANLFLVSDNSIPPGIKNVADDSKGDICFLEKLLIDDSILSH</sequence>
<reference evidence="1" key="1">
    <citation type="journal article" date="2019" name="Sci. Rep.">
        <title>Draft genome of Tanacetum cinerariifolium, the natural source of mosquito coil.</title>
        <authorList>
            <person name="Yamashiro T."/>
            <person name="Shiraishi A."/>
            <person name="Satake H."/>
            <person name="Nakayama K."/>
        </authorList>
    </citation>
    <scope>NUCLEOTIDE SEQUENCE</scope>
</reference>
<name>A0A6L2NLS4_TANCI</name>
<proteinExistence type="predicted"/>
<organism evidence="1">
    <name type="scientific">Tanacetum cinerariifolium</name>
    <name type="common">Dalmatian daisy</name>
    <name type="synonym">Chrysanthemum cinerariifolium</name>
    <dbReference type="NCBI Taxonomy" id="118510"/>
    <lineage>
        <taxon>Eukaryota</taxon>
        <taxon>Viridiplantae</taxon>
        <taxon>Streptophyta</taxon>
        <taxon>Embryophyta</taxon>
        <taxon>Tracheophyta</taxon>
        <taxon>Spermatophyta</taxon>
        <taxon>Magnoliopsida</taxon>
        <taxon>eudicotyledons</taxon>
        <taxon>Gunneridae</taxon>
        <taxon>Pentapetalae</taxon>
        <taxon>asterids</taxon>
        <taxon>campanulids</taxon>
        <taxon>Asterales</taxon>
        <taxon>Asteraceae</taxon>
        <taxon>Asteroideae</taxon>
        <taxon>Anthemideae</taxon>
        <taxon>Anthemidinae</taxon>
        <taxon>Tanacetum</taxon>
    </lineage>
</organism>
<evidence type="ECO:0000313" key="1">
    <source>
        <dbReference type="EMBL" id="GEU87010.1"/>
    </source>
</evidence>